<proteinExistence type="predicted"/>
<name>A0A0F8XZK2_9ZZZZ</name>
<reference evidence="1" key="1">
    <citation type="journal article" date="2015" name="Nature">
        <title>Complex archaea that bridge the gap between prokaryotes and eukaryotes.</title>
        <authorList>
            <person name="Spang A."/>
            <person name="Saw J.H."/>
            <person name="Jorgensen S.L."/>
            <person name="Zaremba-Niedzwiedzka K."/>
            <person name="Martijn J."/>
            <person name="Lind A.E."/>
            <person name="van Eijk R."/>
            <person name="Schleper C."/>
            <person name="Guy L."/>
            <person name="Ettema T.J."/>
        </authorList>
    </citation>
    <scope>NUCLEOTIDE SEQUENCE</scope>
</reference>
<dbReference type="EMBL" id="LAZR01069609">
    <property type="protein sequence ID" value="KKK47379.1"/>
    <property type="molecule type" value="Genomic_DNA"/>
</dbReference>
<accession>A0A0F8XZK2</accession>
<sequence>MRRENDYYPTPHSIINVLLSRWKPLSSVIWEPCAGDNRLVFKIDEILNPKAGVIISDIRDGVDFFDFKQTLAPTLITNPPFKHIRKFIDHAFAIGVMEMALVCPERLWACKKGREQFERHRPSIWANLDWREDYLGKGGSPDRALAIAIWNSPHSKTCDYQIWSRPNVLD</sequence>
<comment type="caution">
    <text evidence="1">The sequence shown here is derived from an EMBL/GenBank/DDBJ whole genome shotgun (WGS) entry which is preliminary data.</text>
</comment>
<gene>
    <name evidence="1" type="ORF">LCGC14_3155810</name>
</gene>
<protein>
    <submittedName>
        <fullName evidence="1">Uncharacterized protein</fullName>
    </submittedName>
</protein>
<organism evidence="1">
    <name type="scientific">marine sediment metagenome</name>
    <dbReference type="NCBI Taxonomy" id="412755"/>
    <lineage>
        <taxon>unclassified sequences</taxon>
        <taxon>metagenomes</taxon>
        <taxon>ecological metagenomes</taxon>
    </lineage>
</organism>
<evidence type="ECO:0000313" key="1">
    <source>
        <dbReference type="EMBL" id="KKK47379.1"/>
    </source>
</evidence>
<dbReference type="AlphaFoldDB" id="A0A0F8XZK2"/>